<name>A0ACA9TYU2_BIOOC</name>
<gene>
    <name evidence="1" type="ORF">CRV2_00004967</name>
</gene>
<dbReference type="Proteomes" id="UP000836387">
    <property type="component" value="Unassembled WGS sequence"/>
</dbReference>
<reference evidence="1" key="2">
    <citation type="submission" date="2021-10" db="EMBL/GenBank/DDBJ databases">
        <authorList>
            <person name="Piombo E."/>
        </authorList>
    </citation>
    <scope>NUCLEOTIDE SEQUENCE</scope>
</reference>
<organism evidence="1 2">
    <name type="scientific">Clonostachys rosea f. rosea IK726</name>
    <dbReference type="NCBI Taxonomy" id="1349383"/>
    <lineage>
        <taxon>Eukaryota</taxon>
        <taxon>Fungi</taxon>
        <taxon>Dikarya</taxon>
        <taxon>Ascomycota</taxon>
        <taxon>Pezizomycotina</taxon>
        <taxon>Sordariomycetes</taxon>
        <taxon>Hypocreomycetidae</taxon>
        <taxon>Hypocreales</taxon>
        <taxon>Bionectriaceae</taxon>
        <taxon>Clonostachys</taxon>
    </lineage>
</organism>
<evidence type="ECO:0000313" key="1">
    <source>
        <dbReference type="EMBL" id="CAG9946088.1"/>
    </source>
</evidence>
<reference evidence="1" key="1">
    <citation type="submission" date="2020-04" db="EMBL/GenBank/DDBJ databases">
        <authorList>
            <person name="Broberg M."/>
        </authorList>
    </citation>
    <scope>NUCLEOTIDE SEQUENCE</scope>
</reference>
<sequence length="363" mass="39256">MLRSFAKRLLTAAAFALPLASAHLAAYTDGMYCPENSYKGSLTNFTDENRVVFDPLYNLEYDSWFLSKGRNCHLAEPKGVWEIQANSQITVPWANWQDSTGFYADGKEENERPIPYSTNNPEVVAQGLVSSSKGLNSPNLHAANKSTAAGTAIAVAYVDNIWAVTMDNLVVVSIASETPFERLANYEIPDLAACESCICVTGWVPDGYGQQNMYMAAHKCRIVNANGGKTPKIPSKVPGTGVTGAKQMIAAFQKSGNNIEYKQGDKVPTYSTRMGYLKDAQTDIFDDDSTNDSPSSSLSSPASSIAVTPASTFSTETRTSTPASSTAVAPAATQTGVGCSSSKHRHNLHRRNLQRAAIRRREE</sequence>
<keyword evidence="2" id="KW-1185">Reference proteome</keyword>
<accession>A0ACA9TYU2</accession>
<comment type="caution">
    <text evidence="1">The sequence shown here is derived from an EMBL/GenBank/DDBJ whole genome shotgun (WGS) entry which is preliminary data.</text>
</comment>
<proteinExistence type="predicted"/>
<evidence type="ECO:0000313" key="2">
    <source>
        <dbReference type="Proteomes" id="UP000836387"/>
    </source>
</evidence>
<protein>
    <submittedName>
        <fullName evidence="1">Uncharacterized protein</fullName>
    </submittedName>
</protein>
<dbReference type="EMBL" id="CADEHS020000010">
    <property type="protein sequence ID" value="CAG9946088.1"/>
    <property type="molecule type" value="Genomic_DNA"/>
</dbReference>